<dbReference type="Proteomes" id="UP000471753">
    <property type="component" value="Unassembled WGS sequence"/>
</dbReference>
<feature type="transmembrane region" description="Helical" evidence="1">
    <location>
        <begin position="9"/>
        <end position="29"/>
    </location>
</feature>
<name>A0A7K3UKP0_9HYPH</name>
<proteinExistence type="predicted"/>
<comment type="caution">
    <text evidence="2">The sequence shown here is derived from an EMBL/GenBank/DDBJ whole genome shotgun (WGS) entry which is preliminary data.</text>
</comment>
<reference evidence="2 3" key="1">
    <citation type="submission" date="2019-12" db="EMBL/GenBank/DDBJ databases">
        <title>Rhizobium genotypes associated with high levels of biological nitrogen fixation by grain legumes in a temperate-maritime cropping system.</title>
        <authorList>
            <person name="Maluk M."/>
            <person name="Francesc Ferrando Molina F."/>
            <person name="Lopez Del Egido L."/>
            <person name="Lafos M."/>
            <person name="Langarica-Fuentes A."/>
            <person name="Gebre Yohannes G."/>
            <person name="Young M.W."/>
            <person name="Martin P."/>
            <person name="Gantlett R."/>
            <person name="Kenicer G."/>
            <person name="Hawes C."/>
            <person name="Begg G.S."/>
            <person name="Quilliam R.S."/>
            <person name="Squire G.R."/>
            <person name="Poole P.S."/>
            <person name="Young P.W."/>
            <person name="Iannetta P.M."/>
            <person name="James E.K."/>
        </authorList>
    </citation>
    <scope>NUCLEOTIDE SEQUENCE [LARGE SCALE GENOMIC DNA]</scope>
    <source>
        <strain evidence="2 3">JHI366</strain>
    </source>
</reference>
<keyword evidence="1" id="KW-0472">Membrane</keyword>
<dbReference type="EMBL" id="WUFT01000019">
    <property type="protein sequence ID" value="NEJ73759.1"/>
    <property type="molecule type" value="Genomic_DNA"/>
</dbReference>
<keyword evidence="1" id="KW-1133">Transmembrane helix</keyword>
<sequence>MIFSHTARILAYLVLIVGASQLALGLAIATEALLPHEQALARYAPGAPNSGAVIDRGIQKLLIAVVLGTLSEISFRLLKIRGEQ</sequence>
<dbReference type="AlphaFoldDB" id="A0A7K3UKP0"/>
<dbReference type="RefSeq" id="WP_164014418.1">
    <property type="nucleotide sequence ID" value="NZ_WUFT01000019.1"/>
</dbReference>
<evidence type="ECO:0000313" key="3">
    <source>
        <dbReference type="Proteomes" id="UP000471753"/>
    </source>
</evidence>
<evidence type="ECO:0000313" key="2">
    <source>
        <dbReference type="EMBL" id="NEJ73759.1"/>
    </source>
</evidence>
<evidence type="ECO:0000256" key="1">
    <source>
        <dbReference type="SAM" id="Phobius"/>
    </source>
</evidence>
<accession>A0A7K3UKP0</accession>
<protein>
    <submittedName>
        <fullName evidence="2">Uncharacterized protein</fullName>
    </submittedName>
</protein>
<gene>
    <name evidence="2" type="ORF">GR197_25000</name>
</gene>
<organism evidence="2 3">
    <name type="scientific">Rhizobium phaseoli</name>
    <dbReference type="NCBI Taxonomy" id="396"/>
    <lineage>
        <taxon>Bacteria</taxon>
        <taxon>Pseudomonadati</taxon>
        <taxon>Pseudomonadota</taxon>
        <taxon>Alphaproteobacteria</taxon>
        <taxon>Hyphomicrobiales</taxon>
        <taxon>Rhizobiaceae</taxon>
        <taxon>Rhizobium/Agrobacterium group</taxon>
        <taxon>Rhizobium</taxon>
    </lineage>
</organism>
<keyword evidence="1" id="KW-0812">Transmembrane</keyword>